<dbReference type="EC" id="2.1.1.222" evidence="1"/>
<dbReference type="GO" id="GO:0061542">
    <property type="term" value="F:3-demethylubiquinol 3-O-methyltransferase activity"/>
    <property type="evidence" value="ECO:0007669"/>
    <property type="project" value="UniProtKB-EC"/>
</dbReference>
<dbReference type="Proteomes" id="UP001597018">
    <property type="component" value="Unassembled WGS sequence"/>
</dbReference>
<dbReference type="EC" id="2.1.1.64" evidence="1"/>
<keyword evidence="1" id="KW-0489">Methyltransferase</keyword>
<sequence>MRAYPDIEIAWQRLATYLGAQFRRDLADFDALRVFLDREWDCLTPNFYDHSIGYLYDLTHFHYMGIKETFFRFLLGFANEAGITDFADVGCGVALDVQALLARGYDVHGYDLDNPCLDYARWRLGRDLADFGRIHTLDQLVDRRHQLAYAVDVLGHADDPPRLIRMIFASADYVCLNLTPHDRRHRHGSADLHPSLDHQTVLEDLAKHGDLIRLGAQDANVITLWRSAVQH</sequence>
<comment type="caution">
    <text evidence="1">The sequence shown here is derived from an EMBL/GenBank/DDBJ whole genome shotgun (WGS) entry which is preliminary data.</text>
</comment>
<accession>A0ABW3G2F5</accession>
<name>A0ABW3G2F5_9PSEU</name>
<dbReference type="Gene3D" id="3.40.50.150">
    <property type="entry name" value="Vaccinia Virus protein VP39"/>
    <property type="match status" value="1"/>
</dbReference>
<organism evidence="1 2">
    <name type="scientific">Saccharopolyspora rosea</name>
    <dbReference type="NCBI Taxonomy" id="524884"/>
    <lineage>
        <taxon>Bacteria</taxon>
        <taxon>Bacillati</taxon>
        <taxon>Actinomycetota</taxon>
        <taxon>Actinomycetes</taxon>
        <taxon>Pseudonocardiales</taxon>
        <taxon>Pseudonocardiaceae</taxon>
        <taxon>Saccharopolyspora</taxon>
    </lineage>
</organism>
<keyword evidence="1" id="KW-0808">Transferase</keyword>
<dbReference type="EMBL" id="JBHTIW010000030">
    <property type="protein sequence ID" value="MFD0923195.1"/>
    <property type="molecule type" value="Genomic_DNA"/>
</dbReference>
<dbReference type="InterPro" id="IPR029063">
    <property type="entry name" value="SAM-dependent_MTases_sf"/>
</dbReference>
<keyword evidence="2" id="KW-1185">Reference proteome</keyword>
<evidence type="ECO:0000313" key="1">
    <source>
        <dbReference type="EMBL" id="MFD0923195.1"/>
    </source>
</evidence>
<proteinExistence type="predicted"/>
<protein>
    <submittedName>
        <fullName evidence="1">Class I SAM-dependent methyltransferase</fullName>
        <ecNumber evidence="1">2.1.1.222</ecNumber>
        <ecNumber evidence="1">2.1.1.64</ecNumber>
    </submittedName>
</protein>
<dbReference type="GO" id="GO:0032259">
    <property type="term" value="P:methylation"/>
    <property type="evidence" value="ECO:0007669"/>
    <property type="project" value="UniProtKB-KW"/>
</dbReference>
<gene>
    <name evidence="1" type="ORF">ACFQ16_25910</name>
</gene>
<dbReference type="RefSeq" id="WP_345601308.1">
    <property type="nucleotide sequence ID" value="NZ_BAABLT010000032.1"/>
</dbReference>
<dbReference type="Pfam" id="PF13489">
    <property type="entry name" value="Methyltransf_23"/>
    <property type="match status" value="1"/>
</dbReference>
<dbReference type="SUPFAM" id="SSF53335">
    <property type="entry name" value="S-adenosyl-L-methionine-dependent methyltransferases"/>
    <property type="match status" value="1"/>
</dbReference>
<evidence type="ECO:0000313" key="2">
    <source>
        <dbReference type="Proteomes" id="UP001597018"/>
    </source>
</evidence>
<reference evidence="2" key="1">
    <citation type="journal article" date="2019" name="Int. J. Syst. Evol. Microbiol.">
        <title>The Global Catalogue of Microorganisms (GCM) 10K type strain sequencing project: providing services to taxonomists for standard genome sequencing and annotation.</title>
        <authorList>
            <consortium name="The Broad Institute Genomics Platform"/>
            <consortium name="The Broad Institute Genome Sequencing Center for Infectious Disease"/>
            <person name="Wu L."/>
            <person name="Ma J."/>
        </authorList>
    </citation>
    <scope>NUCLEOTIDE SEQUENCE [LARGE SCALE GENOMIC DNA]</scope>
    <source>
        <strain evidence="2">CCUG 56401</strain>
    </source>
</reference>
<dbReference type="GO" id="GO:0102208">
    <property type="term" value="F:2-polyprenyl-6-hydroxyphenol methylase activity"/>
    <property type="evidence" value="ECO:0007669"/>
    <property type="project" value="UniProtKB-EC"/>
</dbReference>